<dbReference type="CDD" id="cd14728">
    <property type="entry name" value="Ere-like"/>
    <property type="match status" value="1"/>
</dbReference>
<comment type="caution">
    <text evidence="2">The sequence shown here is derived from an EMBL/GenBank/DDBJ whole genome shotgun (WGS) entry which is preliminary data.</text>
</comment>
<keyword evidence="1" id="KW-0732">Signal</keyword>
<keyword evidence="3" id="KW-1185">Reference proteome</keyword>
<evidence type="ECO:0000256" key="1">
    <source>
        <dbReference type="SAM" id="SignalP"/>
    </source>
</evidence>
<dbReference type="Gene3D" id="3.30.1870.10">
    <property type="entry name" value="EreA-like, domain 2"/>
    <property type="match status" value="1"/>
</dbReference>
<name>A0ABW4WVF5_9BACT</name>
<dbReference type="Proteomes" id="UP001597369">
    <property type="component" value="Unassembled WGS sequence"/>
</dbReference>
<reference evidence="3" key="1">
    <citation type="journal article" date="2019" name="Int. J. Syst. Evol. Microbiol.">
        <title>The Global Catalogue of Microorganisms (GCM) 10K type strain sequencing project: providing services to taxonomists for standard genome sequencing and annotation.</title>
        <authorList>
            <consortium name="The Broad Institute Genomics Platform"/>
            <consortium name="The Broad Institute Genome Sequencing Center for Infectious Disease"/>
            <person name="Wu L."/>
            <person name="Ma J."/>
        </authorList>
    </citation>
    <scope>NUCLEOTIDE SEQUENCE [LARGE SCALE GENOMIC DNA]</scope>
    <source>
        <strain evidence="3">JCM 16545</strain>
    </source>
</reference>
<protein>
    <submittedName>
        <fullName evidence="2">Erythromycin esterase family protein</fullName>
    </submittedName>
</protein>
<dbReference type="InterPro" id="IPR007815">
    <property type="entry name" value="Emycin_Estase"/>
</dbReference>
<dbReference type="PIRSF" id="PIRSF036794">
    <property type="entry name" value="UCP_erythr_ester"/>
    <property type="match status" value="1"/>
</dbReference>
<dbReference type="Pfam" id="PF05139">
    <property type="entry name" value="Erythro_esteras"/>
    <property type="match status" value="1"/>
</dbReference>
<dbReference type="InterPro" id="IPR014622">
    <property type="entry name" value="UCP036794_erythomycin"/>
</dbReference>
<organism evidence="2 3">
    <name type="scientific">Pontibacter silvestris</name>
    <dbReference type="NCBI Taxonomy" id="2305183"/>
    <lineage>
        <taxon>Bacteria</taxon>
        <taxon>Pseudomonadati</taxon>
        <taxon>Bacteroidota</taxon>
        <taxon>Cytophagia</taxon>
        <taxon>Cytophagales</taxon>
        <taxon>Hymenobacteraceae</taxon>
        <taxon>Pontibacter</taxon>
    </lineage>
</organism>
<evidence type="ECO:0000313" key="3">
    <source>
        <dbReference type="Proteomes" id="UP001597369"/>
    </source>
</evidence>
<dbReference type="PANTHER" id="PTHR31299:SF0">
    <property type="entry name" value="ESTERASE, PUTATIVE (AFU_ORTHOLOGUE AFUA_1G05850)-RELATED"/>
    <property type="match status" value="1"/>
</dbReference>
<dbReference type="EMBL" id="JBHUHV010000018">
    <property type="protein sequence ID" value="MFD2066341.1"/>
    <property type="molecule type" value="Genomic_DNA"/>
</dbReference>
<dbReference type="InterPro" id="IPR052036">
    <property type="entry name" value="Hydrolase/PRTase-associated"/>
</dbReference>
<gene>
    <name evidence="2" type="ORF">ACFSKU_05550</name>
</gene>
<evidence type="ECO:0000313" key="2">
    <source>
        <dbReference type="EMBL" id="MFD2066341.1"/>
    </source>
</evidence>
<feature type="chain" id="PRO_5047069766" evidence="1">
    <location>
        <begin position="22"/>
        <end position="462"/>
    </location>
</feature>
<dbReference type="Gene3D" id="1.20.1440.30">
    <property type="entry name" value="Biosynthetic Protein domain"/>
    <property type="match status" value="1"/>
</dbReference>
<sequence length="462" mass="51787">MNKMKKGLCSCWLLLCLCVIPFGCRNTSTGSKAEKTVTLRIPNHPLRNEQDLDVLLQQIGDARVVLLGEASHGTSEYYTWRSAISKRLIQEKGFDFIAVEGEWADSYRVNEFIKGDAKDSAAAVALLEQYNRWPTWMWGNYEVASLVTWLNGYNQGKPATSKAGFFGLDVYCLWESMIELMPYVKDDPSLVKAARKVHQCFQPYSADAMQYAQAVANVSANCRAETNRLWKEIQKQSKAEGISKREAQFVAEQNALVALNGERYYRAAASSNSNSWNIRDRHMAQTLKRLLNFHGPDSKAIIWQHNTHAGDARYTDMASSGEVNVGQLVRKEYGKENVYIVGFGSYSGSVIASGGWGGPIKTTEMPPATPGSWEQILHQLSPVNKIIISKELREEKHLNQPVGHRAIGVIYNPALEYLGNYVPSVIPKRYDAFLYIDSTHALHPIQTITVRNEPPDLYPSGT</sequence>
<proteinExistence type="predicted"/>
<dbReference type="Gene3D" id="3.40.1660.10">
    <property type="entry name" value="EreA-like (biosynthetic domain)"/>
    <property type="match status" value="1"/>
</dbReference>
<dbReference type="PANTHER" id="PTHR31299">
    <property type="entry name" value="ESTERASE, PUTATIVE (AFU_ORTHOLOGUE AFUA_1G05850)-RELATED"/>
    <property type="match status" value="1"/>
</dbReference>
<accession>A0ABW4WVF5</accession>
<dbReference type="SUPFAM" id="SSF159501">
    <property type="entry name" value="EreA/ChaN-like"/>
    <property type="match status" value="1"/>
</dbReference>
<dbReference type="RefSeq" id="WP_229961154.1">
    <property type="nucleotide sequence ID" value="NZ_JAJJWI010000010.1"/>
</dbReference>
<feature type="signal peptide" evidence="1">
    <location>
        <begin position="1"/>
        <end position="21"/>
    </location>
</feature>